<dbReference type="PROSITE" id="PS50815">
    <property type="entry name" value="HORMA"/>
    <property type="match status" value="1"/>
</dbReference>
<gene>
    <name evidence="2" type="ORF">L9F63_008669</name>
</gene>
<reference evidence="2" key="1">
    <citation type="journal article" date="2023" name="IScience">
        <title>Live-bearing cockroach genome reveals convergent evolutionary mechanisms linked to viviparity in insects and beyond.</title>
        <authorList>
            <person name="Fouks B."/>
            <person name="Harrison M.C."/>
            <person name="Mikhailova A.A."/>
            <person name="Marchal E."/>
            <person name="English S."/>
            <person name="Carruthers M."/>
            <person name="Jennings E.C."/>
            <person name="Chiamaka E.L."/>
            <person name="Frigard R.A."/>
            <person name="Pippel M."/>
            <person name="Attardo G.M."/>
            <person name="Benoit J.B."/>
            <person name="Bornberg-Bauer E."/>
            <person name="Tobe S.S."/>
        </authorList>
    </citation>
    <scope>NUCLEOTIDE SEQUENCE</scope>
    <source>
        <strain evidence="2">Stay&amp;Tobe</strain>
    </source>
</reference>
<evidence type="ECO:0000259" key="1">
    <source>
        <dbReference type="PROSITE" id="PS50815"/>
    </source>
</evidence>
<dbReference type="PANTHER" id="PTHR11842:SF10">
    <property type="entry name" value="MITOTIC SPINDLE ASSEMBLY CHECKPOINT PROTEIN MAD2B"/>
    <property type="match status" value="1"/>
</dbReference>
<dbReference type="Gene3D" id="3.30.900.10">
    <property type="entry name" value="HORMA domain"/>
    <property type="match status" value="1"/>
</dbReference>
<feature type="domain" description="HORMA" evidence="1">
    <location>
        <begin position="1"/>
        <end position="151"/>
    </location>
</feature>
<proteinExistence type="predicted"/>
<dbReference type="Proteomes" id="UP001233999">
    <property type="component" value="Unassembled WGS sequence"/>
</dbReference>
<dbReference type="SUPFAM" id="SSF56019">
    <property type="entry name" value="The spindle assembly checkpoint protein mad2"/>
    <property type="match status" value="1"/>
</dbReference>
<protein>
    <recommendedName>
        <fullName evidence="1">HORMA domain-containing protein</fullName>
    </recommendedName>
</protein>
<dbReference type="EMBL" id="JASPKZ010010666">
    <property type="protein sequence ID" value="KAJ9573949.1"/>
    <property type="molecule type" value="Genomic_DNA"/>
</dbReference>
<dbReference type="InterPro" id="IPR045091">
    <property type="entry name" value="Mad2-like"/>
</dbReference>
<dbReference type="PANTHER" id="PTHR11842">
    <property type="entry name" value="MITOTIC SPINDLE ASSEMBLY CHECKPOINT PROTEIN MAD2"/>
    <property type="match status" value="1"/>
</dbReference>
<evidence type="ECO:0000313" key="3">
    <source>
        <dbReference type="Proteomes" id="UP001233999"/>
    </source>
</evidence>
<dbReference type="InterPro" id="IPR003511">
    <property type="entry name" value="HORMA_dom"/>
</dbReference>
<name>A0AAD7Z4H9_DIPPU</name>
<evidence type="ECO:0000313" key="2">
    <source>
        <dbReference type="EMBL" id="KAJ9573949.1"/>
    </source>
</evidence>
<sequence length="157" mass="18101">MSIHPGVNEYITECLKTIKELLKKNEVRKVTIVFSDKHQTPIERFVFDLLDLNRNFQIESDPYLLRIEEALRGFCLKLSVIGSNVKPLPGDSTFSIQIHTIETASMSLAEDHNFEDFPWIEADVQETEVMEPNIIPIKTMETGFLKLQTYVEESVIK</sequence>
<dbReference type="AlphaFoldDB" id="A0AAD7Z4H9"/>
<keyword evidence="3" id="KW-1185">Reference proteome</keyword>
<dbReference type="GO" id="GO:0016035">
    <property type="term" value="C:zeta DNA polymerase complex"/>
    <property type="evidence" value="ECO:0007669"/>
    <property type="project" value="TreeGrafter"/>
</dbReference>
<comment type="caution">
    <text evidence="2">The sequence shown here is derived from an EMBL/GenBank/DDBJ whole genome shotgun (WGS) entry which is preliminary data.</text>
</comment>
<reference evidence="2" key="2">
    <citation type="submission" date="2023-05" db="EMBL/GenBank/DDBJ databases">
        <authorList>
            <person name="Fouks B."/>
        </authorList>
    </citation>
    <scope>NUCLEOTIDE SEQUENCE</scope>
    <source>
        <strain evidence="2">Stay&amp;Tobe</strain>
        <tissue evidence="2">Testes</tissue>
    </source>
</reference>
<accession>A0AAD7Z4H9</accession>
<dbReference type="InterPro" id="IPR036570">
    <property type="entry name" value="HORMA_dom_sf"/>
</dbReference>
<organism evidence="2 3">
    <name type="scientific">Diploptera punctata</name>
    <name type="common">Pacific beetle cockroach</name>
    <dbReference type="NCBI Taxonomy" id="6984"/>
    <lineage>
        <taxon>Eukaryota</taxon>
        <taxon>Metazoa</taxon>
        <taxon>Ecdysozoa</taxon>
        <taxon>Arthropoda</taxon>
        <taxon>Hexapoda</taxon>
        <taxon>Insecta</taxon>
        <taxon>Pterygota</taxon>
        <taxon>Neoptera</taxon>
        <taxon>Polyneoptera</taxon>
        <taxon>Dictyoptera</taxon>
        <taxon>Blattodea</taxon>
        <taxon>Blaberoidea</taxon>
        <taxon>Blaberidae</taxon>
        <taxon>Diplopterinae</taxon>
        <taxon>Diploptera</taxon>
    </lineage>
</organism>